<dbReference type="RefSeq" id="XP_013433423.1">
    <property type="nucleotide sequence ID" value="XM_013577969.1"/>
</dbReference>
<evidence type="ECO:0000256" key="2">
    <source>
        <dbReference type="SAM" id="Phobius"/>
    </source>
</evidence>
<keyword evidence="2" id="KW-1133">Transmembrane helix</keyword>
<keyword evidence="4" id="KW-1185">Reference proteome</keyword>
<sequence>MEGSQRTAEPWARGEASSVVTLPPIGVENHCNYGRDYSIRRPSAFRCRPHLALTVTAVLTSVLTLIFAISLCFQPVIKATQPRTAFRRLSAGGETPETPPSAGSPPYLCEIALSVGRSPSEMPESPELPTATTDPTKEETKVYETEYNEKPPLMYPSEGCSEQGKNIPFKDENPMQTNPVAETSNESFHALPVEQEEPEVLSAPLEVIEILDSSDDDANSDVVILGEDSRDLTREIEMSPIPTGPPVSLPCVHQSPLFYDKVVQKGEQQTMPFGEFDEPPAKRLAAEEEGLDVAMEISRLDSLLDEPPKTAADLVRTRLLHWPQPQLPNYPARVMLGDGVEYPLGHVDAALALQPAENGIYVTPGGLGDSIPGDVYSVLFGVPEANESGGPLFEILEDDESAGQDQHPVVISSDSDDAASSGTYSSSESKTLP</sequence>
<evidence type="ECO:0000313" key="4">
    <source>
        <dbReference type="Proteomes" id="UP000030754"/>
    </source>
</evidence>
<dbReference type="VEuPathDB" id="ToxoDB:ENH_00085810"/>
<organism evidence="3 4">
    <name type="scientific">Eimeria necatrix</name>
    <dbReference type="NCBI Taxonomy" id="51315"/>
    <lineage>
        <taxon>Eukaryota</taxon>
        <taxon>Sar</taxon>
        <taxon>Alveolata</taxon>
        <taxon>Apicomplexa</taxon>
        <taxon>Conoidasida</taxon>
        <taxon>Coccidia</taxon>
        <taxon>Eucoccidiorida</taxon>
        <taxon>Eimeriorina</taxon>
        <taxon>Eimeriidae</taxon>
        <taxon>Eimeria</taxon>
    </lineage>
</organism>
<dbReference type="OrthoDB" id="10421256at2759"/>
<dbReference type="AlphaFoldDB" id="U6MLQ7"/>
<dbReference type="GeneID" id="25478708"/>
<keyword evidence="2" id="KW-0812">Transmembrane</keyword>
<feature type="compositionally biased region" description="Low complexity" evidence="1">
    <location>
        <begin position="418"/>
        <end position="433"/>
    </location>
</feature>
<keyword evidence="2" id="KW-0472">Membrane</keyword>
<evidence type="ECO:0000256" key="1">
    <source>
        <dbReference type="SAM" id="MobiDB-lite"/>
    </source>
</evidence>
<proteinExistence type="predicted"/>
<dbReference type="Proteomes" id="UP000030754">
    <property type="component" value="Unassembled WGS sequence"/>
</dbReference>
<feature type="region of interest" description="Disordered" evidence="1">
    <location>
        <begin position="118"/>
        <end position="140"/>
    </location>
</feature>
<accession>U6MLQ7</accession>
<protein>
    <recommendedName>
        <fullName evidence="5">Transmembrane protein</fullName>
    </recommendedName>
</protein>
<reference evidence="3" key="1">
    <citation type="submission" date="2013-10" db="EMBL/GenBank/DDBJ databases">
        <title>Genomic analysis of the causative agents of coccidiosis in chickens.</title>
        <authorList>
            <person name="Reid A.J."/>
            <person name="Blake D."/>
            <person name="Billington K."/>
            <person name="Browne H."/>
            <person name="Dunn M."/>
            <person name="Hung S."/>
            <person name="Kawahara F."/>
            <person name="Miranda-Saavedra D."/>
            <person name="Mourier T."/>
            <person name="Nagra H."/>
            <person name="Otto T.D."/>
            <person name="Rawlings N."/>
            <person name="Sanchez A."/>
            <person name="Sanders M."/>
            <person name="Subramaniam C."/>
            <person name="Tay Y."/>
            <person name="Dear P."/>
            <person name="Doerig C."/>
            <person name="Gruber A."/>
            <person name="Parkinson J."/>
            <person name="Shirley M."/>
            <person name="Wan K.L."/>
            <person name="Berriman M."/>
            <person name="Tomley F."/>
            <person name="Pain A."/>
        </authorList>
    </citation>
    <scope>NUCLEOTIDE SEQUENCE [LARGE SCALE GENOMIC DNA]</scope>
    <source>
        <strain evidence="3">Houghton</strain>
    </source>
</reference>
<name>U6MLQ7_9EIME</name>
<reference evidence="3" key="2">
    <citation type="submission" date="2013-10" db="EMBL/GenBank/DDBJ databases">
        <authorList>
            <person name="Aslett M."/>
        </authorList>
    </citation>
    <scope>NUCLEOTIDE SEQUENCE [LARGE SCALE GENOMIC DNA]</scope>
    <source>
        <strain evidence="3">Houghton</strain>
    </source>
</reference>
<dbReference type="EMBL" id="HG723039">
    <property type="protein sequence ID" value="CDJ64956.1"/>
    <property type="molecule type" value="Genomic_DNA"/>
</dbReference>
<feature type="region of interest" description="Disordered" evidence="1">
    <location>
        <begin position="396"/>
        <end position="433"/>
    </location>
</feature>
<evidence type="ECO:0008006" key="5">
    <source>
        <dbReference type="Google" id="ProtNLM"/>
    </source>
</evidence>
<feature type="transmembrane region" description="Helical" evidence="2">
    <location>
        <begin position="50"/>
        <end position="71"/>
    </location>
</feature>
<evidence type="ECO:0000313" key="3">
    <source>
        <dbReference type="EMBL" id="CDJ64956.1"/>
    </source>
</evidence>
<feature type="compositionally biased region" description="Low complexity" evidence="1">
    <location>
        <begin position="118"/>
        <end position="127"/>
    </location>
</feature>
<gene>
    <name evidence="3" type="ORF">ENH_00085810</name>
</gene>